<keyword evidence="2" id="KW-1133">Transmembrane helix</keyword>
<gene>
    <name evidence="3" type="ORF">GMJLKIPL_1813</name>
</gene>
<dbReference type="RefSeq" id="WP_238234772.1">
    <property type="nucleotide sequence ID" value="NZ_BPQQ01000018.1"/>
</dbReference>
<comment type="caution">
    <text evidence="3">The sequence shown here is derived from an EMBL/GenBank/DDBJ whole genome shotgun (WGS) entry which is preliminary data.</text>
</comment>
<keyword evidence="2" id="KW-0472">Membrane</keyword>
<reference evidence="3" key="2">
    <citation type="submission" date="2021-08" db="EMBL/GenBank/DDBJ databases">
        <authorList>
            <person name="Tani A."/>
            <person name="Ola A."/>
            <person name="Ogura Y."/>
            <person name="Katsura K."/>
            <person name="Hayashi T."/>
        </authorList>
    </citation>
    <scope>NUCLEOTIDE SEQUENCE</scope>
    <source>
        <strain evidence="3">DSM 17168</strain>
    </source>
</reference>
<proteinExistence type="predicted"/>
<protein>
    <submittedName>
        <fullName evidence="3">Uncharacterized protein</fullName>
    </submittedName>
</protein>
<keyword evidence="4" id="KW-1185">Reference proteome</keyword>
<name>A0ABQ4SBR2_9HYPH</name>
<dbReference type="EMBL" id="BPQQ01000018">
    <property type="protein sequence ID" value="GJD99895.1"/>
    <property type="molecule type" value="Genomic_DNA"/>
</dbReference>
<evidence type="ECO:0000313" key="3">
    <source>
        <dbReference type="EMBL" id="GJD99895.1"/>
    </source>
</evidence>
<evidence type="ECO:0000313" key="4">
    <source>
        <dbReference type="Proteomes" id="UP001055153"/>
    </source>
</evidence>
<evidence type="ECO:0000256" key="1">
    <source>
        <dbReference type="SAM" id="Coils"/>
    </source>
</evidence>
<dbReference type="Proteomes" id="UP001055153">
    <property type="component" value="Unassembled WGS sequence"/>
</dbReference>
<reference evidence="3" key="1">
    <citation type="journal article" date="2021" name="Front. Microbiol.">
        <title>Comprehensive Comparative Genomics and Phenotyping of Methylobacterium Species.</title>
        <authorList>
            <person name="Alessa O."/>
            <person name="Ogura Y."/>
            <person name="Fujitani Y."/>
            <person name="Takami H."/>
            <person name="Hayashi T."/>
            <person name="Sahin N."/>
            <person name="Tani A."/>
        </authorList>
    </citation>
    <scope>NUCLEOTIDE SEQUENCE</scope>
    <source>
        <strain evidence="3">DSM 17168</strain>
    </source>
</reference>
<keyword evidence="1" id="KW-0175">Coiled coil</keyword>
<feature type="coiled-coil region" evidence="1">
    <location>
        <begin position="52"/>
        <end position="83"/>
    </location>
</feature>
<keyword evidence="2" id="KW-0812">Transmembrane</keyword>
<feature type="transmembrane region" description="Helical" evidence="2">
    <location>
        <begin position="29"/>
        <end position="49"/>
    </location>
</feature>
<organism evidence="3 4">
    <name type="scientific">Methylobacterium isbiliense</name>
    <dbReference type="NCBI Taxonomy" id="315478"/>
    <lineage>
        <taxon>Bacteria</taxon>
        <taxon>Pseudomonadati</taxon>
        <taxon>Pseudomonadota</taxon>
        <taxon>Alphaproteobacteria</taxon>
        <taxon>Hyphomicrobiales</taxon>
        <taxon>Methylobacteriaceae</taxon>
        <taxon>Methylobacterium</taxon>
    </lineage>
</organism>
<evidence type="ECO:0000256" key="2">
    <source>
        <dbReference type="SAM" id="Phobius"/>
    </source>
</evidence>
<sequence length="170" mass="18212">MEHITLAAAEVPLPPGVGEAAQRIANEGVLGALLILALGIACVLLWLLLRARAEHERILKEVREDYERHRDELVKQIEALHDRRFSDIQQVMTALNSNTGALNVISQTAADRAASAKEMGEALRELLLIAKQNGESLRLVSACVQANGSAIDKLLWHGGAVRSPGSAGGA</sequence>
<accession>A0ABQ4SBR2</accession>